<evidence type="ECO:0000256" key="2">
    <source>
        <dbReference type="ARBA" id="ARBA00022729"/>
    </source>
</evidence>
<feature type="transmembrane region" description="Helical" evidence="4">
    <location>
        <begin position="174"/>
        <end position="196"/>
    </location>
</feature>
<dbReference type="EMBL" id="FNKY01000001">
    <property type="protein sequence ID" value="SDQ62986.1"/>
    <property type="molecule type" value="Genomic_DNA"/>
</dbReference>
<reference evidence="5 6" key="1">
    <citation type="submission" date="2016-10" db="EMBL/GenBank/DDBJ databases">
        <authorList>
            <person name="Varghese N."/>
            <person name="Submissions S."/>
        </authorList>
    </citation>
    <scope>NUCLEOTIDE SEQUENCE [LARGE SCALE GENOMIC DNA]</scope>
    <source>
        <strain evidence="5 6">Nl1</strain>
    </source>
</reference>
<dbReference type="InterPro" id="IPR007428">
    <property type="entry name" value="MlaA"/>
</dbReference>
<keyword evidence="4" id="KW-1133">Transmembrane helix</keyword>
<evidence type="ECO:0000256" key="1">
    <source>
        <dbReference type="ARBA" id="ARBA00010634"/>
    </source>
</evidence>
<dbReference type="PROSITE" id="PS51257">
    <property type="entry name" value="PROKAR_LIPOPROTEIN"/>
    <property type="match status" value="1"/>
</dbReference>
<dbReference type="PANTHER" id="PTHR30035">
    <property type="entry name" value="LIPOPROTEIN VACJ-RELATED"/>
    <property type="match status" value="1"/>
</dbReference>
<organism evidence="5 6">
    <name type="scientific">Nitrosospira multiformis</name>
    <dbReference type="NCBI Taxonomy" id="1231"/>
    <lineage>
        <taxon>Bacteria</taxon>
        <taxon>Pseudomonadati</taxon>
        <taxon>Pseudomonadota</taxon>
        <taxon>Betaproteobacteria</taxon>
        <taxon>Nitrosomonadales</taxon>
        <taxon>Nitrosomonadaceae</taxon>
        <taxon>Nitrosospira</taxon>
    </lineage>
</organism>
<gene>
    <name evidence="5" type="ORF">SAMN05216402_1617</name>
</gene>
<name>A0ABY0TDE4_9PROT</name>
<comment type="caution">
    <text evidence="5">The sequence shown here is derived from an EMBL/GenBank/DDBJ whole genome shotgun (WGS) entry which is preliminary data.</text>
</comment>
<keyword evidence="5" id="KW-0449">Lipoprotein</keyword>
<dbReference type="Pfam" id="PF04333">
    <property type="entry name" value="MlaA"/>
    <property type="match status" value="1"/>
</dbReference>
<comment type="similarity">
    <text evidence="1">Belongs to the MlaA family.</text>
</comment>
<sequence length="257" mass="28735">MRHSHPITFLVLICTVLFGGCATTRPHDQSTDPIDPYENINRKSYAFTDVIDRRIVAPVADAYIDYVPDRMQRIVGNFYDNLAYPNVVLNSFLQGKVRQGFQDTLRFAVNSTIGIAGFFDMASPMGLPQHNEDFGQTLGVWGVDAKTYLFIPLLGPSSNRDVSGIPVSVFTNGLFYFGIYVIGAPVTVPLSILGIVDKRARLSGPMRIRDDAAVEPYLFVRDAYLQQRKHLIYDGDPPREAYDDPAMQDELPGKPVR</sequence>
<keyword evidence="4" id="KW-0812">Transmembrane</keyword>
<protein>
    <submittedName>
        <fullName evidence="5">Phospholipid-binding lipoprotein MlaA</fullName>
    </submittedName>
</protein>
<dbReference type="Proteomes" id="UP000183471">
    <property type="component" value="Unassembled WGS sequence"/>
</dbReference>
<evidence type="ECO:0000256" key="3">
    <source>
        <dbReference type="SAM" id="MobiDB-lite"/>
    </source>
</evidence>
<keyword evidence="2" id="KW-0732">Signal</keyword>
<accession>A0ABY0TDE4</accession>
<dbReference type="PRINTS" id="PR01805">
    <property type="entry name" value="VACJLIPOPROT"/>
</dbReference>
<proteinExistence type="inferred from homology"/>
<dbReference type="RefSeq" id="WP_074631863.1">
    <property type="nucleotide sequence ID" value="NZ_FNKY01000001.1"/>
</dbReference>
<dbReference type="PANTHER" id="PTHR30035:SF3">
    <property type="entry name" value="INTERMEMBRANE PHOSPHOLIPID TRANSPORT SYSTEM LIPOPROTEIN MLAA"/>
    <property type="match status" value="1"/>
</dbReference>
<keyword evidence="6" id="KW-1185">Reference proteome</keyword>
<evidence type="ECO:0000256" key="4">
    <source>
        <dbReference type="SAM" id="Phobius"/>
    </source>
</evidence>
<keyword evidence="4" id="KW-0472">Membrane</keyword>
<feature type="region of interest" description="Disordered" evidence="3">
    <location>
        <begin position="235"/>
        <end position="257"/>
    </location>
</feature>
<evidence type="ECO:0000313" key="5">
    <source>
        <dbReference type="EMBL" id="SDQ62986.1"/>
    </source>
</evidence>
<evidence type="ECO:0000313" key="6">
    <source>
        <dbReference type="Proteomes" id="UP000183471"/>
    </source>
</evidence>